<keyword evidence="4" id="KW-0378">Hydrolase</keyword>
<organism evidence="10 11">
    <name type="scientific">Stackebrandtia nassauensis (strain DSM 44728 / CIP 108903 / NRRL B-16338 / NBRC 102104 / LLR-40K-21)</name>
    <dbReference type="NCBI Taxonomy" id="446470"/>
    <lineage>
        <taxon>Bacteria</taxon>
        <taxon>Bacillati</taxon>
        <taxon>Actinomycetota</taxon>
        <taxon>Actinomycetes</taxon>
        <taxon>Glycomycetales</taxon>
        <taxon>Glycomycetaceae</taxon>
        <taxon>Stackebrandtia</taxon>
    </lineage>
</organism>
<evidence type="ECO:0000256" key="5">
    <source>
        <dbReference type="ARBA" id="ARBA00022825"/>
    </source>
</evidence>
<dbReference type="AlphaFoldDB" id="D3PWB1"/>
<dbReference type="eggNOG" id="COG0265">
    <property type="taxonomic scope" value="Bacteria"/>
</dbReference>
<evidence type="ECO:0000256" key="6">
    <source>
        <dbReference type="ARBA" id="ARBA00023145"/>
    </source>
</evidence>
<evidence type="ECO:0000313" key="11">
    <source>
        <dbReference type="Proteomes" id="UP000000844"/>
    </source>
</evidence>
<proteinExistence type="inferred from homology"/>
<dbReference type="HOGENOM" id="CLU_030648_2_1_11"/>
<keyword evidence="5" id="KW-0720">Serine protease</keyword>
<dbReference type="SUPFAM" id="SSF50494">
    <property type="entry name" value="Trypsin-like serine proteases"/>
    <property type="match status" value="1"/>
</dbReference>
<dbReference type="RefSeq" id="WP_013016839.1">
    <property type="nucleotide sequence ID" value="NC_013947.1"/>
</dbReference>
<dbReference type="InterPro" id="IPR004236">
    <property type="entry name" value="Pept_S1_alpha_lytic"/>
</dbReference>
<protein>
    <submittedName>
        <fullName evidence="10">Peptidase S1 and S6 chymotrypsin/Hap</fullName>
    </submittedName>
</protein>
<dbReference type="InterPro" id="IPR035070">
    <property type="entry name" value="Streptogrisin_prodomain"/>
</dbReference>
<dbReference type="Gene3D" id="3.30.300.50">
    <property type="match status" value="2"/>
</dbReference>
<evidence type="ECO:0000313" key="10">
    <source>
        <dbReference type="EMBL" id="ADD41268.1"/>
    </source>
</evidence>
<evidence type="ECO:0000256" key="1">
    <source>
        <dbReference type="ARBA" id="ARBA00007664"/>
    </source>
</evidence>
<evidence type="ECO:0000256" key="7">
    <source>
        <dbReference type="ARBA" id="ARBA00023157"/>
    </source>
</evidence>
<dbReference type="SUPFAM" id="SSF89260">
    <property type="entry name" value="Collagen-binding domain"/>
    <property type="match status" value="1"/>
</dbReference>
<evidence type="ECO:0000256" key="3">
    <source>
        <dbReference type="ARBA" id="ARBA00022729"/>
    </source>
</evidence>
<keyword evidence="3 8" id="KW-0732">Signal</keyword>
<dbReference type="EMBL" id="CP001778">
    <property type="protein sequence ID" value="ADD41268.1"/>
    <property type="molecule type" value="Genomic_DNA"/>
</dbReference>
<keyword evidence="2" id="KW-0645">Protease</keyword>
<keyword evidence="7" id="KW-1015">Disulfide bond</keyword>
<dbReference type="InterPro" id="IPR043504">
    <property type="entry name" value="Peptidase_S1_PA_chymotrypsin"/>
</dbReference>
<evidence type="ECO:0000259" key="9">
    <source>
        <dbReference type="Pfam" id="PF02983"/>
    </source>
</evidence>
<sequence>MSRRTLVAATASTLLLATILVANPATASAQPITAEAAKAELKGTVDPDIIDAMKRDFGISADAAYDRLAASKVASDIESIASVDFFGAYGGTWIAKDGTQTVVAVTDSALADDVEALGATAKIVDKTLVELQDVQAQLDKVDSPDGVHSYYADVKTNAVTITASNQKVADKLVRKAKVDAADTRYQHSAEQPKPLYDIRGGDAYYMGGRCSVGFAVTHSGGSGMVTAGHCGTRGTAVQGYNRVDLGRFEGSVFPGSDYAWVSANSNWTSVAKVNGYGQADLSVSDRTEAATGASVCRSGSTTGLHCGTIGPKNQTVNYPQGTVRGMTRTNVCAEPGDSGGSWLSGSSAQGVTSGGSGNCSSGGTTYFFPLTPIFNAYPGLTLKTGGTQPPEGCDRSEEQFTNSLTGTGDENLEPNGTYYESGAGAQVGCLVGPSGTDFDLYLRKWNGSSWTTVARSESADSTEEINYNGTAGRYVWRVYAYSGSGTYQFGLTRP</sequence>
<gene>
    <name evidence="10" type="ordered locus">Snas_1565</name>
</gene>
<feature type="chain" id="PRO_5003049296" evidence="8">
    <location>
        <begin position="28"/>
        <end position="494"/>
    </location>
</feature>
<accession>D3PWB1</accession>
<dbReference type="GO" id="GO:0005576">
    <property type="term" value="C:extracellular region"/>
    <property type="evidence" value="ECO:0007669"/>
    <property type="project" value="InterPro"/>
</dbReference>
<dbReference type="Gene3D" id="2.60.120.380">
    <property type="match status" value="1"/>
</dbReference>
<dbReference type="Pfam" id="PF02983">
    <property type="entry name" value="Pro_Al_protease"/>
    <property type="match status" value="1"/>
</dbReference>
<dbReference type="Proteomes" id="UP000000844">
    <property type="component" value="Chromosome"/>
</dbReference>
<dbReference type="GO" id="GO:0004252">
    <property type="term" value="F:serine-type endopeptidase activity"/>
    <property type="evidence" value="ECO:0007669"/>
    <property type="project" value="InterPro"/>
</dbReference>
<name>D3PWB1_STANL</name>
<evidence type="ECO:0000256" key="4">
    <source>
        <dbReference type="ARBA" id="ARBA00022801"/>
    </source>
</evidence>
<evidence type="ECO:0000256" key="2">
    <source>
        <dbReference type="ARBA" id="ARBA00022670"/>
    </source>
</evidence>
<evidence type="ECO:0000256" key="8">
    <source>
        <dbReference type="SAM" id="SignalP"/>
    </source>
</evidence>
<dbReference type="STRING" id="446470.Snas_1565"/>
<dbReference type="GO" id="GO:0006508">
    <property type="term" value="P:proteolysis"/>
    <property type="evidence" value="ECO:0007669"/>
    <property type="project" value="UniProtKB-KW"/>
</dbReference>
<reference evidence="10 11" key="1">
    <citation type="journal article" date="2009" name="Stand. Genomic Sci.">
        <title>Complete genome sequence of Stackebrandtia nassauensis type strain (LLR-40K-21).</title>
        <authorList>
            <person name="Munk C."/>
            <person name="Lapidus A."/>
            <person name="Copeland A."/>
            <person name="Jando M."/>
            <person name="Mayilraj S."/>
            <person name="Glavina Del Rio T."/>
            <person name="Nolan M."/>
            <person name="Chen F."/>
            <person name="Lucas S."/>
            <person name="Tice H."/>
            <person name="Cheng J.F."/>
            <person name="Han C."/>
            <person name="Detter J.C."/>
            <person name="Bruce D."/>
            <person name="Goodwin L."/>
            <person name="Chain P."/>
            <person name="Pitluck S."/>
            <person name="Goker M."/>
            <person name="Ovchinikova G."/>
            <person name="Pati A."/>
            <person name="Ivanova N."/>
            <person name="Mavromatis K."/>
            <person name="Chen A."/>
            <person name="Palaniappan K."/>
            <person name="Land M."/>
            <person name="Hauser L."/>
            <person name="Chang Y.J."/>
            <person name="Jeffries C.D."/>
            <person name="Bristow J."/>
            <person name="Eisen J.A."/>
            <person name="Markowitz V."/>
            <person name="Hugenholtz P."/>
            <person name="Kyrpides N.C."/>
            <person name="Klenk H.P."/>
        </authorList>
    </citation>
    <scope>NUCLEOTIDE SEQUENCE [LARGE SCALE GENOMIC DNA]</scope>
    <source>
        <strain evidence="11">DSM 44728 / CIP 108903 / NRRL B-16338 / NBRC 102104 / LLR-40K-21</strain>
    </source>
</reference>
<keyword evidence="11" id="KW-1185">Reference proteome</keyword>
<feature type="signal peptide" evidence="8">
    <location>
        <begin position="1"/>
        <end position="27"/>
    </location>
</feature>
<dbReference type="InterPro" id="IPR009003">
    <property type="entry name" value="Peptidase_S1_PA"/>
</dbReference>
<dbReference type="KEGG" id="sna:Snas_1565"/>
<dbReference type="Gene3D" id="2.40.10.10">
    <property type="entry name" value="Trypsin-like serine proteases"/>
    <property type="match status" value="2"/>
</dbReference>
<dbReference type="CDD" id="cd21112">
    <property type="entry name" value="alphaLP-like"/>
    <property type="match status" value="1"/>
</dbReference>
<comment type="similarity">
    <text evidence="1">Belongs to the peptidase S1 family.</text>
</comment>
<keyword evidence="6" id="KW-0865">Zymogen</keyword>
<dbReference type="PRINTS" id="PR00861">
    <property type="entry name" value="ALYTICPTASE"/>
</dbReference>
<dbReference type="InterPro" id="IPR001316">
    <property type="entry name" value="Pept_S1A_streptogrisin"/>
</dbReference>
<feature type="domain" description="Peptidase S1A alpha-lytic prodomain" evidence="9">
    <location>
        <begin position="127"/>
        <end position="180"/>
    </location>
</feature>